<dbReference type="SMART" id="SM00409">
    <property type="entry name" value="IG"/>
    <property type="match status" value="1"/>
</dbReference>
<evidence type="ECO:0000256" key="1">
    <source>
        <dbReference type="ARBA" id="ARBA00002140"/>
    </source>
</evidence>
<dbReference type="Ensembl" id="ENSSANT00000023023.1">
    <property type="protein sequence ID" value="ENSSANP00000021599.1"/>
    <property type="gene ID" value="ENSSANG00000011204.1"/>
</dbReference>
<dbReference type="SUPFAM" id="SSF48726">
    <property type="entry name" value="Immunoglobulin"/>
    <property type="match status" value="1"/>
</dbReference>
<evidence type="ECO:0000256" key="6">
    <source>
        <dbReference type="ARBA" id="ARBA00022989"/>
    </source>
</evidence>
<name>A0A671LNW1_9TELE</name>
<dbReference type="PROSITE" id="PS50835">
    <property type="entry name" value="IG_LIKE"/>
    <property type="match status" value="1"/>
</dbReference>
<keyword evidence="12" id="KW-1185">Reference proteome</keyword>
<keyword evidence="4" id="KW-0732">Signal</keyword>
<dbReference type="GO" id="GO:0098609">
    <property type="term" value="P:cell-cell adhesion"/>
    <property type="evidence" value="ECO:0007669"/>
    <property type="project" value="TreeGrafter"/>
</dbReference>
<dbReference type="InterPro" id="IPR007110">
    <property type="entry name" value="Ig-like_dom"/>
</dbReference>
<dbReference type="InterPro" id="IPR003599">
    <property type="entry name" value="Ig_sub"/>
</dbReference>
<feature type="domain" description="Ig-like" evidence="10">
    <location>
        <begin position="48"/>
        <end position="120"/>
    </location>
</feature>
<evidence type="ECO:0000259" key="10">
    <source>
        <dbReference type="PROSITE" id="PS50835"/>
    </source>
</evidence>
<evidence type="ECO:0000313" key="11">
    <source>
        <dbReference type="Ensembl" id="ENSSANP00000021599.1"/>
    </source>
</evidence>
<comment type="subcellular location">
    <subcellularLocation>
        <location evidence="2">Membrane</location>
        <topology evidence="2">Single-pass membrane protein</topology>
    </subcellularLocation>
</comment>
<dbReference type="InterPro" id="IPR013783">
    <property type="entry name" value="Ig-like_fold"/>
</dbReference>
<proteinExistence type="predicted"/>
<dbReference type="InterPro" id="IPR036179">
    <property type="entry name" value="Ig-like_dom_sf"/>
</dbReference>
<reference evidence="11" key="1">
    <citation type="submission" date="2025-08" db="UniProtKB">
        <authorList>
            <consortium name="Ensembl"/>
        </authorList>
    </citation>
    <scope>IDENTIFICATION</scope>
</reference>
<evidence type="ECO:0000256" key="5">
    <source>
        <dbReference type="ARBA" id="ARBA00022737"/>
    </source>
</evidence>
<keyword evidence="7" id="KW-0472">Membrane</keyword>
<dbReference type="Pfam" id="PF13927">
    <property type="entry name" value="Ig_3"/>
    <property type="match status" value="1"/>
</dbReference>
<keyword evidence="8" id="KW-1015">Disulfide bond</keyword>
<keyword evidence="5" id="KW-0677">Repeat</keyword>
<dbReference type="Proteomes" id="UP000472260">
    <property type="component" value="Unassembled WGS sequence"/>
</dbReference>
<dbReference type="SMART" id="SM00408">
    <property type="entry name" value="IGc2"/>
    <property type="match status" value="1"/>
</dbReference>
<dbReference type="InterPro" id="IPR003598">
    <property type="entry name" value="Ig_sub2"/>
</dbReference>
<dbReference type="Gene3D" id="2.60.40.10">
    <property type="entry name" value="Immunoglobulins"/>
    <property type="match status" value="1"/>
</dbReference>
<dbReference type="PANTHER" id="PTHR44170">
    <property type="entry name" value="PROTEIN SIDEKICK"/>
    <property type="match status" value="1"/>
</dbReference>
<dbReference type="GO" id="GO:0016020">
    <property type="term" value="C:membrane"/>
    <property type="evidence" value="ECO:0007669"/>
    <property type="project" value="UniProtKB-SubCell"/>
</dbReference>
<accession>A0A671LNW1</accession>
<evidence type="ECO:0000313" key="12">
    <source>
        <dbReference type="Proteomes" id="UP000472260"/>
    </source>
</evidence>
<evidence type="ECO:0000256" key="8">
    <source>
        <dbReference type="ARBA" id="ARBA00023157"/>
    </source>
</evidence>
<keyword evidence="9" id="KW-0325">Glycoprotein</keyword>
<dbReference type="PANTHER" id="PTHR44170:SF47">
    <property type="entry name" value="PROTOGENIN"/>
    <property type="match status" value="1"/>
</dbReference>
<comment type="function">
    <text evidence="1">May play a role in anteroposterior axis elongation.</text>
</comment>
<keyword evidence="6" id="KW-1133">Transmembrane helix</keyword>
<evidence type="ECO:0000256" key="3">
    <source>
        <dbReference type="ARBA" id="ARBA00022692"/>
    </source>
</evidence>
<protein>
    <recommendedName>
        <fullName evidence="10">Ig-like domain-containing protein</fullName>
    </recommendedName>
</protein>
<evidence type="ECO:0000256" key="4">
    <source>
        <dbReference type="ARBA" id="ARBA00022729"/>
    </source>
</evidence>
<keyword evidence="3" id="KW-0812">Transmembrane</keyword>
<evidence type="ECO:0000256" key="2">
    <source>
        <dbReference type="ARBA" id="ARBA00004167"/>
    </source>
</evidence>
<evidence type="ECO:0000256" key="7">
    <source>
        <dbReference type="ARBA" id="ARBA00023136"/>
    </source>
</evidence>
<sequence>MYLCLFQNHCFAKWSAADPRCDNEGCWELSLLSNKRAGPQNISAGLHQSVVLECFAEGNPRPPVSWSRADSKPIDMSGARVLGNGNLIITAVKAQHSGTYLCRATTPGTRNYTIAARNLTVLGKRGLTERMRHKHF</sequence>
<evidence type="ECO:0000256" key="9">
    <source>
        <dbReference type="ARBA" id="ARBA00023180"/>
    </source>
</evidence>
<organism evidence="11 12">
    <name type="scientific">Sinocyclocheilus anshuiensis</name>
    <dbReference type="NCBI Taxonomy" id="1608454"/>
    <lineage>
        <taxon>Eukaryota</taxon>
        <taxon>Metazoa</taxon>
        <taxon>Chordata</taxon>
        <taxon>Craniata</taxon>
        <taxon>Vertebrata</taxon>
        <taxon>Euteleostomi</taxon>
        <taxon>Actinopterygii</taxon>
        <taxon>Neopterygii</taxon>
        <taxon>Teleostei</taxon>
        <taxon>Ostariophysi</taxon>
        <taxon>Cypriniformes</taxon>
        <taxon>Cyprinidae</taxon>
        <taxon>Cyprininae</taxon>
        <taxon>Sinocyclocheilus</taxon>
    </lineage>
</organism>
<dbReference type="AlphaFoldDB" id="A0A671LNW1"/>
<reference evidence="11" key="2">
    <citation type="submission" date="2025-09" db="UniProtKB">
        <authorList>
            <consortium name="Ensembl"/>
        </authorList>
    </citation>
    <scope>IDENTIFICATION</scope>
</reference>